<reference evidence="1 2" key="1">
    <citation type="submission" date="2018-08" db="EMBL/GenBank/DDBJ databases">
        <title>Genomic Encyclopedia of Type Strains, Phase III (KMG-III): the genomes of soil and plant-associated and newly described type strains.</title>
        <authorList>
            <person name="Whitman W."/>
        </authorList>
    </citation>
    <scope>NUCLEOTIDE SEQUENCE [LARGE SCALE GENOMIC DNA]</scope>
    <source>
        <strain evidence="1 2">CGMCC 1.10966</strain>
    </source>
</reference>
<dbReference type="EMBL" id="QTTN01000004">
    <property type="protein sequence ID" value="REE91660.1"/>
    <property type="molecule type" value="Genomic_DNA"/>
</dbReference>
<proteinExistence type="predicted"/>
<protein>
    <submittedName>
        <fullName evidence="1">Uncharacterized protein</fullName>
    </submittedName>
</protein>
<dbReference type="AlphaFoldDB" id="A0A3D9SL58"/>
<evidence type="ECO:0000313" key="2">
    <source>
        <dbReference type="Proteomes" id="UP000256304"/>
    </source>
</evidence>
<keyword evidence="2" id="KW-1185">Reference proteome</keyword>
<organism evidence="1 2">
    <name type="scientific">Paenibacillus taihuensis</name>
    <dbReference type="NCBI Taxonomy" id="1156355"/>
    <lineage>
        <taxon>Bacteria</taxon>
        <taxon>Bacillati</taxon>
        <taxon>Bacillota</taxon>
        <taxon>Bacilli</taxon>
        <taxon>Bacillales</taxon>
        <taxon>Paenibacillaceae</taxon>
        <taxon>Paenibacillus</taxon>
    </lineage>
</organism>
<evidence type="ECO:0000313" key="1">
    <source>
        <dbReference type="EMBL" id="REE91660.1"/>
    </source>
</evidence>
<sequence length="111" mass="12993">MARFLIKHAVGGRTFVDTDANPQIQFKVTAQDNDRKQITVFLPEGMEMEIAELLKWRQELNVFIFDELDNGLQQKTWFYSGDGEFHYNETDRVLSIGSSRDIRYLPSNFLE</sequence>
<accession>A0A3D9SL58</accession>
<dbReference type="RefSeq" id="WP_116187991.1">
    <property type="nucleotide sequence ID" value="NZ_QTTN01000004.1"/>
</dbReference>
<name>A0A3D9SL58_9BACL</name>
<gene>
    <name evidence="1" type="ORF">A8990_104168</name>
</gene>
<comment type="caution">
    <text evidence="1">The sequence shown here is derived from an EMBL/GenBank/DDBJ whole genome shotgun (WGS) entry which is preliminary data.</text>
</comment>
<dbReference type="OrthoDB" id="2878419at2"/>
<dbReference type="Proteomes" id="UP000256304">
    <property type="component" value="Unassembled WGS sequence"/>
</dbReference>